<sequence length="179" mass="19748">MSNKHPLVQAVEQSQLKTDVPSFGPGDTVVVQVKVREGDRERLQAFEGVVIAKRNRGLNSAFTVRKISSGVGVERVFQTHSPLIASIEVKRRGDVRRAKLYYLRERSGKSARIREKLSLRRDELVALDAASQDQLQAQGTVAGDTLLDAMVETAATQEAQIHNEQAQDQSVQDNGDNQA</sequence>
<keyword evidence="2 5" id="KW-0689">Ribosomal protein</keyword>
<dbReference type="GO" id="GO:0006412">
    <property type="term" value="P:translation"/>
    <property type="evidence" value="ECO:0007669"/>
    <property type="project" value="UniProtKB-UniRule"/>
</dbReference>
<dbReference type="FunFam" id="2.30.30.790:FF:000001">
    <property type="entry name" value="50S ribosomal protein L19"/>
    <property type="match status" value="1"/>
</dbReference>
<dbReference type="SUPFAM" id="SSF50104">
    <property type="entry name" value="Translation proteins SH3-like domain"/>
    <property type="match status" value="1"/>
</dbReference>
<accession>A0A378Q0U3</accession>
<dbReference type="InterPro" id="IPR008991">
    <property type="entry name" value="Translation_prot_SH3-like_sf"/>
</dbReference>
<evidence type="ECO:0000256" key="5">
    <source>
        <dbReference type="HAMAP-Rule" id="MF_00402"/>
    </source>
</evidence>
<dbReference type="InterPro" id="IPR038657">
    <property type="entry name" value="Ribosomal_bL19_sf"/>
</dbReference>
<keyword evidence="3 5" id="KW-0687">Ribonucleoprotein</keyword>
<gene>
    <name evidence="5 8" type="primary">rplS</name>
    <name evidence="8" type="ORF">NCTC11091_00129</name>
</gene>
<evidence type="ECO:0000256" key="1">
    <source>
        <dbReference type="ARBA" id="ARBA00005781"/>
    </source>
</evidence>
<dbReference type="InterPro" id="IPR018257">
    <property type="entry name" value="Ribosomal_bL19_CS"/>
</dbReference>
<dbReference type="PANTHER" id="PTHR15680">
    <property type="entry name" value="RIBOSOMAL PROTEIN L19"/>
    <property type="match status" value="1"/>
</dbReference>
<dbReference type="PRINTS" id="PR00061">
    <property type="entry name" value="RIBOSOMALL19"/>
</dbReference>
<evidence type="ECO:0000256" key="3">
    <source>
        <dbReference type="ARBA" id="ARBA00023274"/>
    </source>
</evidence>
<dbReference type="NCBIfam" id="TIGR01024">
    <property type="entry name" value="rplS_bact"/>
    <property type="match status" value="1"/>
</dbReference>
<dbReference type="AlphaFoldDB" id="A0A378Q0U3"/>
<evidence type="ECO:0000313" key="9">
    <source>
        <dbReference type="Proteomes" id="UP000255193"/>
    </source>
</evidence>
<comment type="function">
    <text evidence="5 6">This protein is located at the 30S-50S ribosomal subunit interface and may play a role in the structure and function of the aminoacyl-tRNA binding site.</text>
</comment>
<dbReference type="HAMAP" id="MF_00402">
    <property type="entry name" value="Ribosomal_bL19"/>
    <property type="match status" value="1"/>
</dbReference>
<dbReference type="Gene3D" id="2.30.30.790">
    <property type="match status" value="1"/>
</dbReference>
<feature type="region of interest" description="Disordered" evidence="7">
    <location>
        <begin position="158"/>
        <end position="179"/>
    </location>
</feature>
<protein>
    <recommendedName>
        <fullName evidence="4 5">Large ribosomal subunit protein bL19</fullName>
    </recommendedName>
</protein>
<reference evidence="8 9" key="1">
    <citation type="submission" date="2018-06" db="EMBL/GenBank/DDBJ databases">
        <authorList>
            <consortium name="Pathogen Informatics"/>
            <person name="Doyle S."/>
        </authorList>
    </citation>
    <scope>NUCLEOTIDE SEQUENCE [LARGE SCALE GENOMIC DNA]</scope>
    <source>
        <strain evidence="8 9">NCTC11091</strain>
    </source>
</reference>
<dbReference type="Proteomes" id="UP000255193">
    <property type="component" value="Unassembled WGS sequence"/>
</dbReference>
<evidence type="ECO:0000256" key="2">
    <source>
        <dbReference type="ARBA" id="ARBA00022980"/>
    </source>
</evidence>
<evidence type="ECO:0000313" key="8">
    <source>
        <dbReference type="EMBL" id="STY94369.1"/>
    </source>
</evidence>
<comment type="similarity">
    <text evidence="1 5 6">Belongs to the bacterial ribosomal protein bL19 family.</text>
</comment>
<dbReference type="InterPro" id="IPR001857">
    <property type="entry name" value="Ribosomal_bL19"/>
</dbReference>
<dbReference type="GO" id="GO:0022625">
    <property type="term" value="C:cytosolic large ribosomal subunit"/>
    <property type="evidence" value="ECO:0007669"/>
    <property type="project" value="TreeGrafter"/>
</dbReference>
<dbReference type="EMBL" id="UGQA01000001">
    <property type="protein sequence ID" value="STY94369.1"/>
    <property type="molecule type" value="Genomic_DNA"/>
</dbReference>
<dbReference type="Pfam" id="PF01245">
    <property type="entry name" value="Ribosomal_L19"/>
    <property type="match status" value="1"/>
</dbReference>
<organism evidence="8 9">
    <name type="scientific">Faucicola atlantae</name>
    <dbReference type="NCBI Taxonomy" id="34059"/>
    <lineage>
        <taxon>Bacteria</taxon>
        <taxon>Pseudomonadati</taxon>
        <taxon>Pseudomonadota</taxon>
        <taxon>Gammaproteobacteria</taxon>
        <taxon>Moraxellales</taxon>
        <taxon>Moraxellaceae</taxon>
        <taxon>Faucicola</taxon>
    </lineage>
</organism>
<evidence type="ECO:0000256" key="7">
    <source>
        <dbReference type="SAM" id="MobiDB-lite"/>
    </source>
</evidence>
<name>A0A378Q0U3_9GAMM</name>
<dbReference type="PROSITE" id="PS01015">
    <property type="entry name" value="RIBOSOMAL_L19"/>
    <property type="match status" value="1"/>
</dbReference>
<evidence type="ECO:0000256" key="6">
    <source>
        <dbReference type="RuleBase" id="RU000559"/>
    </source>
</evidence>
<dbReference type="GO" id="GO:0003735">
    <property type="term" value="F:structural constituent of ribosome"/>
    <property type="evidence" value="ECO:0007669"/>
    <property type="project" value="InterPro"/>
</dbReference>
<evidence type="ECO:0000256" key="4">
    <source>
        <dbReference type="ARBA" id="ARBA00035171"/>
    </source>
</evidence>
<dbReference type="PANTHER" id="PTHR15680:SF9">
    <property type="entry name" value="LARGE RIBOSOMAL SUBUNIT PROTEIN BL19M"/>
    <property type="match status" value="1"/>
</dbReference>
<proteinExistence type="inferred from homology"/>